<dbReference type="OrthoDB" id="5215637at2759"/>
<evidence type="ECO:0000256" key="2">
    <source>
        <dbReference type="SAM" id="Phobius"/>
    </source>
</evidence>
<feature type="region of interest" description="Disordered" evidence="1">
    <location>
        <begin position="147"/>
        <end position="170"/>
    </location>
</feature>
<feature type="transmembrane region" description="Helical" evidence="2">
    <location>
        <begin position="179"/>
        <end position="199"/>
    </location>
</feature>
<name>A0A8H6L0D8_9LECA</name>
<feature type="region of interest" description="Disordered" evidence="1">
    <location>
        <begin position="262"/>
        <end position="303"/>
    </location>
</feature>
<evidence type="ECO:0000313" key="3">
    <source>
        <dbReference type="EMBL" id="KAF6230879.1"/>
    </source>
</evidence>
<organism evidence="3 4">
    <name type="scientific">Letharia columbiana</name>
    <dbReference type="NCBI Taxonomy" id="112416"/>
    <lineage>
        <taxon>Eukaryota</taxon>
        <taxon>Fungi</taxon>
        <taxon>Dikarya</taxon>
        <taxon>Ascomycota</taxon>
        <taxon>Pezizomycotina</taxon>
        <taxon>Lecanoromycetes</taxon>
        <taxon>OSLEUM clade</taxon>
        <taxon>Lecanoromycetidae</taxon>
        <taxon>Lecanorales</taxon>
        <taxon>Lecanorineae</taxon>
        <taxon>Parmeliaceae</taxon>
        <taxon>Letharia</taxon>
    </lineage>
</organism>
<evidence type="ECO:0000256" key="1">
    <source>
        <dbReference type="SAM" id="MobiDB-lite"/>
    </source>
</evidence>
<evidence type="ECO:0000313" key="4">
    <source>
        <dbReference type="Proteomes" id="UP000578531"/>
    </source>
</evidence>
<keyword evidence="4" id="KW-1185">Reference proteome</keyword>
<comment type="caution">
    <text evidence="3">The sequence shown here is derived from an EMBL/GenBank/DDBJ whole genome shotgun (WGS) entry which is preliminary data.</text>
</comment>
<protein>
    <submittedName>
        <fullName evidence="3">Uncharacterized protein</fullName>
    </submittedName>
</protein>
<proteinExistence type="predicted"/>
<dbReference type="GeneID" id="59292641"/>
<accession>A0A8H6L0D8</accession>
<gene>
    <name evidence="3" type="ORF">HO173_010995</name>
</gene>
<reference evidence="3 4" key="1">
    <citation type="journal article" date="2020" name="Genomics">
        <title>Complete, high-quality genomes from long-read metagenomic sequencing of two wolf lichen thalli reveals enigmatic genome architecture.</title>
        <authorList>
            <person name="McKenzie S.K."/>
            <person name="Walston R.F."/>
            <person name="Allen J.L."/>
        </authorList>
    </citation>
    <scope>NUCLEOTIDE SEQUENCE [LARGE SCALE GENOMIC DNA]</scope>
    <source>
        <strain evidence="3">WasteWater2</strain>
    </source>
</reference>
<keyword evidence="2" id="KW-1133">Transmembrane helix</keyword>
<keyword evidence="2" id="KW-0472">Membrane</keyword>
<sequence>MSCYGHSSPNAVVLPNYGPCSPQAGSVSLCCETGQTCLTNRLCVTPSGVYYNGGCTDSMYKAAICPTFCTSGDANWVVECHGSAVKNGDFCCSVNGTSSSCCNTASNGLGLVAAVSSAEAVSATFVGASIGPASISSGATTSISGSTTGSFTATSLPTATPQSDVSTGMPRNEKVDIGIGVPSGMVGLVGTILCLWWCIKRGRGPRGPRSTIVEMNVRREASDKSDARAQPTEGVIPNEIEGSHPRAEVEGSPVGPVEMDANQTHVAPTSPPPYANAVAPDNNPLHEPSATPGSWYAPNMGNL</sequence>
<feature type="compositionally biased region" description="Polar residues" evidence="1">
    <location>
        <begin position="156"/>
        <end position="166"/>
    </location>
</feature>
<dbReference type="EMBL" id="JACCJC010000064">
    <property type="protein sequence ID" value="KAF6230879.1"/>
    <property type="molecule type" value="Genomic_DNA"/>
</dbReference>
<dbReference type="RefSeq" id="XP_037160312.1">
    <property type="nucleotide sequence ID" value="XM_037312880.1"/>
</dbReference>
<dbReference type="Proteomes" id="UP000578531">
    <property type="component" value="Unassembled WGS sequence"/>
</dbReference>
<dbReference type="AlphaFoldDB" id="A0A8H6L0D8"/>
<keyword evidence="2" id="KW-0812">Transmembrane</keyword>